<proteinExistence type="predicted"/>
<dbReference type="OrthoDB" id="1550427at2"/>
<dbReference type="Pfam" id="PF05708">
    <property type="entry name" value="Peptidase_C92"/>
    <property type="match status" value="1"/>
</dbReference>
<accession>D5BVY7</accession>
<dbReference type="AlphaFoldDB" id="D5BVY7"/>
<sequence>MGNLKQWLIDKVTGWLVREIKPQSERAPLVHFERLVEELRPGDVLLVEGHTRISEIIKLITQSPWTHSALYVGRLLDINDSQLRAHIARHCEVEAHEPLLIEALIGQGTVINPLTEYRHEHLRICRPRGLSRTDAWRVIRHAANRLGHDYDVRHLLDLARFLFPYSILPRRWRSTLFVLAPGHAKRTICSSMLAEAFGAVHFPVLPIVQQLDNGKLRFYKRNTRLYTPQDFDFSPYFDVIKHPLFDLEELAAYRNLPWVHGAMVHNEYGVGSQPQPTTPQPPAPATRSSALSWLAGVFRLNGKTDG</sequence>
<keyword evidence="2" id="KW-1185">Reference proteome</keyword>
<evidence type="ECO:0000313" key="1">
    <source>
        <dbReference type="EMBL" id="ADE15566.1"/>
    </source>
</evidence>
<organism evidence="1 2">
    <name type="scientific">Nitrosococcus halophilus (strain Nc4)</name>
    <dbReference type="NCBI Taxonomy" id="472759"/>
    <lineage>
        <taxon>Bacteria</taxon>
        <taxon>Pseudomonadati</taxon>
        <taxon>Pseudomonadota</taxon>
        <taxon>Gammaproteobacteria</taxon>
        <taxon>Chromatiales</taxon>
        <taxon>Chromatiaceae</taxon>
        <taxon>Nitrosococcus</taxon>
    </lineage>
</organism>
<dbReference type="eggNOG" id="ENOG502Z9N4">
    <property type="taxonomic scope" value="Bacteria"/>
</dbReference>
<dbReference type="EMBL" id="CP001798">
    <property type="protein sequence ID" value="ADE15566.1"/>
    <property type="molecule type" value="Genomic_DNA"/>
</dbReference>
<dbReference type="KEGG" id="nhl:Nhal_2481"/>
<dbReference type="STRING" id="472759.Nhal_2481"/>
<reference evidence="2" key="1">
    <citation type="submission" date="2010-04" db="EMBL/GenBank/DDBJ databases">
        <title>Complete genome sequence of Nitrosococcus halophilus Nc4, a salt-adapted, aerobic obligate ammonia-oxidizing sulfur purple bacterium.</title>
        <authorList>
            <consortium name="US DOE Joint Genome Institute"/>
            <person name="Campbell M.A."/>
            <person name="Malfatti S.A."/>
            <person name="Chain P.S.G."/>
            <person name="Heidelberg J.F."/>
            <person name="Ward B.B."/>
            <person name="Klotz M.G."/>
        </authorList>
    </citation>
    <scope>NUCLEOTIDE SEQUENCE [LARGE SCALE GENOMIC DNA]</scope>
    <source>
        <strain evidence="2">Nc4</strain>
    </source>
</reference>
<evidence type="ECO:0008006" key="3">
    <source>
        <dbReference type="Google" id="ProtNLM"/>
    </source>
</evidence>
<evidence type="ECO:0000313" key="2">
    <source>
        <dbReference type="Proteomes" id="UP000001844"/>
    </source>
</evidence>
<dbReference type="Gene3D" id="3.90.1720.10">
    <property type="entry name" value="endopeptidase domain like (from Nostoc punctiforme)"/>
    <property type="match status" value="1"/>
</dbReference>
<name>D5BVY7_NITHN</name>
<dbReference type="HOGENOM" id="CLU_067303_0_0_6"/>
<dbReference type="InterPro" id="IPR024453">
    <property type="entry name" value="Peptidase_C92"/>
</dbReference>
<dbReference type="Proteomes" id="UP000001844">
    <property type="component" value="Chromosome"/>
</dbReference>
<dbReference type="SUPFAM" id="SSF54001">
    <property type="entry name" value="Cysteine proteinases"/>
    <property type="match status" value="1"/>
</dbReference>
<gene>
    <name evidence="1" type="ordered locus">Nhal_2481</name>
</gene>
<dbReference type="RefSeq" id="WP_013033426.1">
    <property type="nucleotide sequence ID" value="NC_013960.1"/>
</dbReference>
<dbReference type="InterPro" id="IPR038765">
    <property type="entry name" value="Papain-like_cys_pep_sf"/>
</dbReference>
<protein>
    <recommendedName>
        <fullName evidence="3">Lipo-like protein</fullName>
    </recommendedName>
</protein>